<evidence type="ECO:0000313" key="1">
    <source>
        <dbReference type="EMBL" id="GBM81852.1"/>
    </source>
</evidence>
<keyword evidence="2" id="KW-1185">Reference proteome</keyword>
<comment type="caution">
    <text evidence="1">The sequence shown here is derived from an EMBL/GenBank/DDBJ whole genome shotgun (WGS) entry which is preliminary data.</text>
</comment>
<name>A0A4Y2IY89_ARAVE</name>
<protein>
    <submittedName>
        <fullName evidence="1">Uncharacterized protein</fullName>
    </submittedName>
</protein>
<accession>A0A4Y2IY89</accession>
<dbReference type="AlphaFoldDB" id="A0A4Y2IY89"/>
<organism evidence="1 2">
    <name type="scientific">Araneus ventricosus</name>
    <name type="common">Orbweaver spider</name>
    <name type="synonym">Epeira ventricosa</name>
    <dbReference type="NCBI Taxonomy" id="182803"/>
    <lineage>
        <taxon>Eukaryota</taxon>
        <taxon>Metazoa</taxon>
        <taxon>Ecdysozoa</taxon>
        <taxon>Arthropoda</taxon>
        <taxon>Chelicerata</taxon>
        <taxon>Arachnida</taxon>
        <taxon>Araneae</taxon>
        <taxon>Araneomorphae</taxon>
        <taxon>Entelegynae</taxon>
        <taxon>Araneoidea</taxon>
        <taxon>Araneidae</taxon>
        <taxon>Araneus</taxon>
    </lineage>
</organism>
<dbReference type="EMBL" id="BGPR01002973">
    <property type="protein sequence ID" value="GBM81852.1"/>
    <property type="molecule type" value="Genomic_DNA"/>
</dbReference>
<proteinExistence type="predicted"/>
<sequence length="92" mass="10409">MDSGTRSVRRDSDELFESSCVFVEDSEGRLCVNCDKDNLTSKSLTIDELIEGKMSNANLSDEEKECEEVISFSFKDAMDSRETLNLFLLPKD</sequence>
<reference evidence="1 2" key="1">
    <citation type="journal article" date="2019" name="Sci. Rep.">
        <title>Orb-weaving spider Araneus ventricosus genome elucidates the spidroin gene catalogue.</title>
        <authorList>
            <person name="Kono N."/>
            <person name="Nakamura H."/>
            <person name="Ohtoshi R."/>
            <person name="Moran D.A.P."/>
            <person name="Shinohara A."/>
            <person name="Yoshida Y."/>
            <person name="Fujiwara M."/>
            <person name="Mori M."/>
            <person name="Tomita M."/>
            <person name="Arakawa K."/>
        </authorList>
    </citation>
    <scope>NUCLEOTIDE SEQUENCE [LARGE SCALE GENOMIC DNA]</scope>
</reference>
<gene>
    <name evidence="1" type="ORF">AVEN_48742_1</name>
</gene>
<dbReference type="Proteomes" id="UP000499080">
    <property type="component" value="Unassembled WGS sequence"/>
</dbReference>
<evidence type="ECO:0000313" key="2">
    <source>
        <dbReference type="Proteomes" id="UP000499080"/>
    </source>
</evidence>